<evidence type="ECO:0000313" key="11">
    <source>
        <dbReference type="EMBL" id="ADG66891.1"/>
    </source>
</evidence>
<evidence type="ECO:0000256" key="8">
    <source>
        <dbReference type="ARBA" id="ARBA00023136"/>
    </source>
</evidence>
<dbReference type="PANTHER" id="PTHR11214">
    <property type="entry name" value="BETA-1,3-N-ACETYLGLUCOSAMINYLTRANSFERASE"/>
    <property type="match status" value="1"/>
</dbReference>
<evidence type="ECO:0000256" key="7">
    <source>
        <dbReference type="ARBA" id="ARBA00023034"/>
    </source>
</evidence>
<dbReference type="Gene3D" id="3.90.550.10">
    <property type="entry name" value="Spore Coat Polysaccharide Biosynthesis Protein SpsA, Chain A"/>
    <property type="match status" value="1"/>
</dbReference>
<evidence type="ECO:0000256" key="4">
    <source>
        <dbReference type="ARBA" id="ARBA00022692"/>
    </source>
</evidence>
<keyword evidence="3 11" id="KW-0808">Transferase</keyword>
<evidence type="ECO:0000256" key="5">
    <source>
        <dbReference type="ARBA" id="ARBA00022968"/>
    </source>
</evidence>
<dbReference type="KEGG" id="plm:Plim_1051"/>
<keyword evidence="12" id="KW-1185">Reference proteome</keyword>
<organism evidence="11 12">
    <name type="scientific">Planctopirus limnophila (strain ATCC 43296 / DSM 3776 / IFAM 1008 / Mu 290)</name>
    <name type="common">Planctomyces limnophilus</name>
    <dbReference type="NCBI Taxonomy" id="521674"/>
    <lineage>
        <taxon>Bacteria</taxon>
        <taxon>Pseudomonadati</taxon>
        <taxon>Planctomycetota</taxon>
        <taxon>Planctomycetia</taxon>
        <taxon>Planctomycetales</taxon>
        <taxon>Planctomycetaceae</taxon>
        <taxon>Planctopirus</taxon>
    </lineage>
</organism>
<dbReference type="InterPro" id="IPR001173">
    <property type="entry name" value="Glyco_trans_2-like"/>
</dbReference>
<reference evidence="11 12" key="1">
    <citation type="journal article" date="2010" name="Stand. Genomic Sci.">
        <title>Complete genome sequence of Planctomyces limnophilus type strain (Mu 290).</title>
        <authorList>
            <person name="Labutti K."/>
            <person name="Sikorski J."/>
            <person name="Schneider S."/>
            <person name="Nolan M."/>
            <person name="Lucas S."/>
            <person name="Glavina Del Rio T."/>
            <person name="Tice H."/>
            <person name="Cheng J.F."/>
            <person name="Goodwin L."/>
            <person name="Pitluck S."/>
            <person name="Liolios K."/>
            <person name="Ivanova N."/>
            <person name="Mavromatis K."/>
            <person name="Mikhailova N."/>
            <person name="Pati A."/>
            <person name="Chen A."/>
            <person name="Palaniappan K."/>
            <person name="Land M."/>
            <person name="Hauser L."/>
            <person name="Chang Y.J."/>
            <person name="Jeffries C.D."/>
            <person name="Tindall B.J."/>
            <person name="Rohde M."/>
            <person name="Goker M."/>
            <person name="Woyke T."/>
            <person name="Bristow J."/>
            <person name="Eisen J.A."/>
            <person name="Markowitz V."/>
            <person name="Hugenholtz P."/>
            <person name="Kyrpides N.C."/>
            <person name="Klenk H.P."/>
            <person name="Lapidus A."/>
        </authorList>
    </citation>
    <scope>NUCLEOTIDE SEQUENCE [LARGE SCALE GENOMIC DNA]</scope>
    <source>
        <strain evidence="12">ATCC 43296 / DSM 3776 / IFAM 1008 / 290</strain>
    </source>
</reference>
<feature type="domain" description="Glycosyltransferase 2-like" evidence="9">
    <location>
        <begin position="7"/>
        <end position="125"/>
    </location>
</feature>
<dbReference type="Gene3D" id="3.90.550.50">
    <property type="match status" value="1"/>
</dbReference>
<dbReference type="Proteomes" id="UP000002220">
    <property type="component" value="Chromosome"/>
</dbReference>
<dbReference type="Pfam" id="PF02434">
    <property type="entry name" value="Fringe"/>
    <property type="match status" value="1"/>
</dbReference>
<name>D5STC3_PLAL2</name>
<evidence type="ECO:0000313" key="12">
    <source>
        <dbReference type="Proteomes" id="UP000002220"/>
    </source>
</evidence>
<dbReference type="STRING" id="521674.Plim_1051"/>
<proteinExistence type="predicted"/>
<dbReference type="CDD" id="cd00761">
    <property type="entry name" value="Glyco_tranf_GTA_type"/>
    <property type="match status" value="1"/>
</dbReference>
<evidence type="ECO:0000256" key="2">
    <source>
        <dbReference type="ARBA" id="ARBA00022676"/>
    </source>
</evidence>
<dbReference type="HOGENOM" id="CLU_442016_0_0_0"/>
<dbReference type="GO" id="GO:0016020">
    <property type="term" value="C:membrane"/>
    <property type="evidence" value="ECO:0007669"/>
    <property type="project" value="InterPro"/>
</dbReference>
<dbReference type="PANTHER" id="PTHR11214:SF3">
    <property type="entry name" value="BETA-1,3-GALACTOSYLTRANSFERASE 6"/>
    <property type="match status" value="1"/>
</dbReference>
<dbReference type="InterPro" id="IPR029044">
    <property type="entry name" value="Nucleotide-diphossugar_trans"/>
</dbReference>
<dbReference type="InterPro" id="IPR003378">
    <property type="entry name" value="Fringe-like_glycosylTrfase"/>
</dbReference>
<dbReference type="SUPFAM" id="SSF53448">
    <property type="entry name" value="Nucleotide-diphospho-sugar transferases"/>
    <property type="match status" value="1"/>
</dbReference>
<dbReference type="eggNOG" id="COG3774">
    <property type="taxonomic scope" value="Bacteria"/>
</dbReference>
<protein>
    <submittedName>
        <fullName evidence="11">Glycosyl transferase family 2</fullName>
    </submittedName>
</protein>
<accession>D5STC3</accession>
<dbReference type="EMBL" id="CP001744">
    <property type="protein sequence ID" value="ADG66891.1"/>
    <property type="molecule type" value="Genomic_DNA"/>
</dbReference>
<evidence type="ECO:0000256" key="6">
    <source>
        <dbReference type="ARBA" id="ARBA00022989"/>
    </source>
</evidence>
<dbReference type="Pfam" id="PF00535">
    <property type="entry name" value="Glycos_transf_2"/>
    <property type="match status" value="1"/>
</dbReference>
<dbReference type="GO" id="GO:0016758">
    <property type="term" value="F:hexosyltransferase activity"/>
    <property type="evidence" value="ECO:0007669"/>
    <property type="project" value="InterPro"/>
</dbReference>
<feature type="domain" description="Fringe-like glycosyltransferase" evidence="10">
    <location>
        <begin position="422"/>
        <end position="526"/>
    </location>
</feature>
<keyword evidence="6" id="KW-1133">Transmembrane helix</keyword>
<dbReference type="InterPro" id="IPR002659">
    <property type="entry name" value="Glyco_trans_31"/>
</dbReference>
<keyword evidence="2" id="KW-0328">Glycosyltransferase</keyword>
<keyword evidence="4" id="KW-0812">Transmembrane</keyword>
<sequence length="618" mass="69662">MTPVLTVGIPTCHDFNGLWPTLIDLHKTQLADDLSSRIEIIVIDNAPEGKHGKPNRDLVSQIPNARYVPFTDKQGTAPAKQEVFRQATGYAVVCLDSHVMLMPGVLARLVNYWESETSDDLFQGPCLHYSMQDSHGRSRIVGTHFSERWGDDGMFGRWGVFEPAKDPEFPPFRIVMNGMGLFSAKRTSWLGFHPEIRGFGGEEGYVQEKYRQAGRQTWCLPWLRWVHRFGYVDGVPYTGLDWRQRAKNYLLGYRELGYPDLSGIRSAYTKPGRLTEVEFDDLMKELGVVPRLRGQLPSSLESRTPSQKKATVNLLLTELQPGEEELLEALPCTLRGRKSGAVLCNIGCPSMQSQLVTTFDCRKHGLVTLGKRRKDLINCLNCEQRIDDLPDASSRSKLITKSHQSPVDRRQNEVELIIGVLSATHHRDKREAIRDTWAPIGDDVESVFIQGDANIMSLSNTGTLRVPCKDTYDTLIHKVQHFCRWATRFRSFKWLFKCDDDTYVSIPRLKEFVRTLQADYVGRNYGGFASGGAGYLLSRKSALVIADAPDLDVGVPEDVGVAELLKNAGILLLDSKQFEGDQRGPWPSHSNNLITGHYLTPARMREIHNAFCVSPVQR</sequence>
<evidence type="ECO:0000259" key="10">
    <source>
        <dbReference type="Pfam" id="PF02434"/>
    </source>
</evidence>
<dbReference type="AlphaFoldDB" id="D5STC3"/>
<evidence type="ECO:0000259" key="9">
    <source>
        <dbReference type="Pfam" id="PF00535"/>
    </source>
</evidence>
<gene>
    <name evidence="11" type="ordered locus">Plim_1051</name>
</gene>
<keyword evidence="8" id="KW-0472">Membrane</keyword>
<evidence type="ECO:0000256" key="1">
    <source>
        <dbReference type="ARBA" id="ARBA00004323"/>
    </source>
</evidence>
<keyword evidence="7" id="KW-0333">Golgi apparatus</keyword>
<comment type="subcellular location">
    <subcellularLocation>
        <location evidence="1">Golgi apparatus membrane</location>
        <topology evidence="1">Single-pass type II membrane protein</topology>
    </subcellularLocation>
</comment>
<dbReference type="eggNOG" id="COG0463">
    <property type="taxonomic scope" value="Bacteria"/>
</dbReference>
<keyword evidence="5" id="KW-0735">Signal-anchor</keyword>
<evidence type="ECO:0000256" key="3">
    <source>
        <dbReference type="ARBA" id="ARBA00022679"/>
    </source>
</evidence>